<dbReference type="AlphaFoldDB" id="F4QKZ5"/>
<dbReference type="InterPro" id="IPR052755">
    <property type="entry name" value="Lysozyme_Inhibitor_LprI"/>
</dbReference>
<feature type="domain" description="Lysozyme inhibitor LprI-like N-terminal" evidence="6">
    <location>
        <begin position="58"/>
        <end position="140"/>
    </location>
</feature>
<dbReference type="Gene3D" id="2.40.128.200">
    <property type="match status" value="1"/>
</dbReference>
<gene>
    <name evidence="8" type="ORF">ABI_06520</name>
</gene>
<evidence type="ECO:0000256" key="2">
    <source>
        <dbReference type="ARBA" id="ARBA00023136"/>
    </source>
</evidence>
<feature type="domain" description="C-type lysozyme inhibitor" evidence="7">
    <location>
        <begin position="160"/>
        <end position="225"/>
    </location>
</feature>
<evidence type="ECO:0000256" key="1">
    <source>
        <dbReference type="ARBA" id="ARBA00022729"/>
    </source>
</evidence>
<keyword evidence="3" id="KW-0564">Palmitate</keyword>
<keyword evidence="2" id="KW-0472">Membrane</keyword>
<proteinExistence type="predicted"/>
<dbReference type="Pfam" id="PF09864">
    <property type="entry name" value="MliC"/>
    <property type="match status" value="1"/>
</dbReference>
<dbReference type="InterPro" id="IPR018660">
    <property type="entry name" value="MliC"/>
</dbReference>
<dbReference type="EMBL" id="GL883077">
    <property type="protein sequence ID" value="EGF92218.1"/>
    <property type="molecule type" value="Genomic_DNA"/>
</dbReference>
<evidence type="ECO:0000256" key="5">
    <source>
        <dbReference type="SAM" id="SignalP"/>
    </source>
</evidence>
<organism evidence="8 9">
    <name type="scientific">Asticcacaulis biprosthecium C19</name>
    <dbReference type="NCBI Taxonomy" id="715226"/>
    <lineage>
        <taxon>Bacteria</taxon>
        <taxon>Pseudomonadati</taxon>
        <taxon>Pseudomonadota</taxon>
        <taxon>Alphaproteobacteria</taxon>
        <taxon>Caulobacterales</taxon>
        <taxon>Caulobacteraceae</taxon>
        <taxon>Asticcacaulis</taxon>
    </lineage>
</organism>
<dbReference type="STRING" id="715226.ABI_06520"/>
<evidence type="ECO:0000259" key="7">
    <source>
        <dbReference type="Pfam" id="PF09864"/>
    </source>
</evidence>
<dbReference type="OrthoDB" id="5565855at2"/>
<evidence type="ECO:0000313" key="8">
    <source>
        <dbReference type="EMBL" id="EGF92218.1"/>
    </source>
</evidence>
<dbReference type="HOGENOM" id="CLU_098273_1_0_5"/>
<dbReference type="Proteomes" id="UP000006512">
    <property type="component" value="Unassembled WGS sequence"/>
</dbReference>
<evidence type="ECO:0000313" key="9">
    <source>
        <dbReference type="Proteomes" id="UP000006512"/>
    </source>
</evidence>
<protein>
    <recommendedName>
        <fullName evidence="10">Lysozyme inhibitor LprI N-terminal domain-containing protein</fullName>
    </recommendedName>
</protein>
<dbReference type="Pfam" id="PF07007">
    <property type="entry name" value="LprI"/>
    <property type="match status" value="1"/>
</dbReference>
<dbReference type="PANTHER" id="PTHR37549">
    <property type="entry name" value="LIPOPROTEIN LPRI"/>
    <property type="match status" value="1"/>
</dbReference>
<evidence type="ECO:0000256" key="4">
    <source>
        <dbReference type="ARBA" id="ARBA00023288"/>
    </source>
</evidence>
<dbReference type="PANTHER" id="PTHR37549:SF1">
    <property type="entry name" value="LIPOPROTEIN LPRI"/>
    <property type="match status" value="1"/>
</dbReference>
<dbReference type="PROSITE" id="PS51257">
    <property type="entry name" value="PROKAR_LIPOPROTEIN"/>
    <property type="match status" value="1"/>
</dbReference>
<evidence type="ECO:0000256" key="3">
    <source>
        <dbReference type="ARBA" id="ARBA00023139"/>
    </source>
</evidence>
<name>F4QKZ5_9CAUL</name>
<sequence>MTRCLSVVLILALAACSPRESTSTTTVSTETVTSVYVPVPMPASSSPAGAMGTPSFDCAKALQDDPDGIERVICGDTQLVDLDNELARLYFLADASAGASRETLQRLQKGWLDQRRSTCTRTAEIKQCLVNAYAERIHDLRSAYAATRDDTGTSHGPDSWRCPGSDLPLSTTFINGYPSIAYIRWGGQSVILPQVISGSGGRYAGDSYELWTKGSELMWTVPQKVMVTCARVG</sequence>
<accession>F4QKZ5</accession>
<dbReference type="eggNOG" id="COG4461">
    <property type="taxonomic scope" value="Bacteria"/>
</dbReference>
<feature type="chain" id="PRO_5003314208" description="Lysozyme inhibitor LprI N-terminal domain-containing protein" evidence="5">
    <location>
        <begin position="21"/>
        <end position="233"/>
    </location>
</feature>
<dbReference type="InterPro" id="IPR009739">
    <property type="entry name" value="LprI-like_N"/>
</dbReference>
<evidence type="ECO:0000259" key="6">
    <source>
        <dbReference type="Pfam" id="PF07007"/>
    </source>
</evidence>
<keyword evidence="9" id="KW-1185">Reference proteome</keyword>
<feature type="signal peptide" evidence="5">
    <location>
        <begin position="1"/>
        <end position="20"/>
    </location>
</feature>
<dbReference type="RefSeq" id="WP_006271393.1">
    <property type="nucleotide sequence ID" value="NZ_GL883077.1"/>
</dbReference>
<dbReference type="GO" id="GO:0005576">
    <property type="term" value="C:extracellular region"/>
    <property type="evidence" value="ECO:0007669"/>
    <property type="project" value="TreeGrafter"/>
</dbReference>
<keyword evidence="4" id="KW-0449">Lipoprotein</keyword>
<evidence type="ECO:0008006" key="10">
    <source>
        <dbReference type="Google" id="ProtNLM"/>
    </source>
</evidence>
<reference evidence="9" key="1">
    <citation type="submission" date="2011-03" db="EMBL/GenBank/DDBJ databases">
        <title>Draft genome sequence of Brevundimonas diminuta.</title>
        <authorList>
            <person name="Brown P.J.B."/>
            <person name="Buechlein A."/>
            <person name="Hemmerich C."/>
            <person name="Brun Y.V."/>
        </authorList>
    </citation>
    <scope>NUCLEOTIDE SEQUENCE [LARGE SCALE GENOMIC DNA]</scope>
    <source>
        <strain evidence="9">C19</strain>
    </source>
</reference>
<dbReference type="InterPro" id="IPR036328">
    <property type="entry name" value="MliC_sf"/>
</dbReference>
<keyword evidence="1 5" id="KW-0732">Signal</keyword>
<dbReference type="SUPFAM" id="SSF141488">
    <property type="entry name" value="YdhA-like"/>
    <property type="match status" value="1"/>
</dbReference>